<comment type="caution">
    <text evidence="2">The sequence shown here is derived from an EMBL/GenBank/DDBJ whole genome shotgun (WGS) entry which is preliminary data.</text>
</comment>
<keyword evidence="1" id="KW-0472">Membrane</keyword>
<name>A0A918J055_9RHOB</name>
<gene>
    <name evidence="2" type="ORF">GCM10011452_31680</name>
</gene>
<evidence type="ECO:0000313" key="2">
    <source>
        <dbReference type="EMBL" id="GGW40867.1"/>
    </source>
</evidence>
<proteinExistence type="predicted"/>
<feature type="transmembrane region" description="Helical" evidence="1">
    <location>
        <begin position="86"/>
        <end position="109"/>
    </location>
</feature>
<reference evidence="2" key="2">
    <citation type="submission" date="2020-09" db="EMBL/GenBank/DDBJ databases">
        <authorList>
            <person name="Sun Q."/>
            <person name="Kim S."/>
        </authorList>
    </citation>
    <scope>NUCLEOTIDE SEQUENCE</scope>
    <source>
        <strain evidence="2">KCTC 23714</strain>
    </source>
</reference>
<protein>
    <submittedName>
        <fullName evidence="2">Uncharacterized protein</fullName>
    </submittedName>
</protein>
<feature type="transmembrane region" description="Helical" evidence="1">
    <location>
        <begin position="121"/>
        <end position="139"/>
    </location>
</feature>
<evidence type="ECO:0000256" key="1">
    <source>
        <dbReference type="SAM" id="Phobius"/>
    </source>
</evidence>
<keyword evidence="3" id="KW-1185">Reference proteome</keyword>
<keyword evidence="1" id="KW-0812">Transmembrane</keyword>
<feature type="transmembrane region" description="Helical" evidence="1">
    <location>
        <begin position="62"/>
        <end position="80"/>
    </location>
</feature>
<reference evidence="2" key="1">
    <citation type="journal article" date="2014" name="Int. J. Syst. Evol. Microbiol.">
        <title>Complete genome sequence of Corynebacterium casei LMG S-19264T (=DSM 44701T), isolated from a smear-ripened cheese.</title>
        <authorList>
            <consortium name="US DOE Joint Genome Institute (JGI-PGF)"/>
            <person name="Walter F."/>
            <person name="Albersmeier A."/>
            <person name="Kalinowski J."/>
            <person name="Ruckert C."/>
        </authorList>
    </citation>
    <scope>NUCLEOTIDE SEQUENCE</scope>
    <source>
        <strain evidence="2">KCTC 23714</strain>
    </source>
</reference>
<feature type="transmembrane region" description="Helical" evidence="1">
    <location>
        <begin position="159"/>
        <end position="184"/>
    </location>
</feature>
<feature type="transmembrane region" description="Helical" evidence="1">
    <location>
        <begin position="35"/>
        <end position="55"/>
    </location>
</feature>
<keyword evidence="1" id="KW-1133">Transmembrane helix</keyword>
<dbReference type="AlphaFoldDB" id="A0A918J055"/>
<evidence type="ECO:0000313" key="3">
    <source>
        <dbReference type="Proteomes" id="UP000628984"/>
    </source>
</evidence>
<sequence>MTLNWTREIGAVSVCLGVMFGSTFLVVQLNDLGKSLFPGMILQLGGILFLPHGVALLSTWVLGWRAFLPLFAATVFALALGRGIEAVTVTMLLLMAVKAATMPAAFDLFRLCKIDARGDGAFMFNWRLLMLIGFLSSMLNNLWRYMLNCCGDMTASKMLAAYSLSIFGDMMGVLVVMLGMMLVFRHMRQRQLRAQV</sequence>
<dbReference type="EMBL" id="BMYQ01000012">
    <property type="protein sequence ID" value="GGW40867.1"/>
    <property type="molecule type" value="Genomic_DNA"/>
</dbReference>
<dbReference type="RefSeq" id="WP_189634850.1">
    <property type="nucleotide sequence ID" value="NZ_BMYQ01000012.1"/>
</dbReference>
<dbReference type="Proteomes" id="UP000628984">
    <property type="component" value="Unassembled WGS sequence"/>
</dbReference>
<accession>A0A918J055</accession>
<organism evidence="2 3">
    <name type="scientific">Gemmobacter lanyuensis</name>
    <dbReference type="NCBI Taxonomy" id="1054497"/>
    <lineage>
        <taxon>Bacteria</taxon>
        <taxon>Pseudomonadati</taxon>
        <taxon>Pseudomonadota</taxon>
        <taxon>Alphaproteobacteria</taxon>
        <taxon>Rhodobacterales</taxon>
        <taxon>Paracoccaceae</taxon>
        <taxon>Gemmobacter</taxon>
    </lineage>
</organism>
<feature type="transmembrane region" description="Helical" evidence="1">
    <location>
        <begin position="9"/>
        <end position="29"/>
    </location>
</feature>